<sequence length="339" mass="38110">MEPGTQRLTSYRQPRDLTLGGNIKSEKPKKVYIPNLNVQRNKKKDEVTPVKIDAARPKDRDRGRGRARGDGRQGRGDKGHIIQSTGVWSEGIFTAPTVSRKSNGPRSSSSSSSRGAEKYLERSKLDKIINKSEEEDKLKDILRDDFIDDGTNTDDKMDPILLPRVEKEEPSDEEIDKKPIISENGEVINIKEETLSEQNKKEVTIHQIIENKTNPYILMQFPDCWQDVESSKEDSNPKGPNDSNTYNENDNKAKTEQCALNSLKNGLLGKLEILKSGKARLRLGEKCFSIDINVQQDFQQELLAAKVDNVSLTGDLINLGPVNNQLFCSPDLETMLENS</sequence>
<feature type="compositionally biased region" description="Basic and acidic residues" evidence="5">
    <location>
        <begin position="43"/>
        <end position="80"/>
    </location>
</feature>
<dbReference type="OrthoDB" id="5836119at2759"/>
<keyword evidence="4" id="KW-0539">Nucleus</keyword>
<feature type="compositionally biased region" description="Polar residues" evidence="5">
    <location>
        <begin position="1"/>
        <end position="12"/>
    </location>
</feature>
<dbReference type="AlphaFoldDB" id="A0A0J7K2T4"/>
<keyword evidence="3" id="KW-0804">Transcription</keyword>
<organism evidence="6 7">
    <name type="scientific">Lasius niger</name>
    <name type="common">Black garden ant</name>
    <dbReference type="NCBI Taxonomy" id="67767"/>
    <lineage>
        <taxon>Eukaryota</taxon>
        <taxon>Metazoa</taxon>
        <taxon>Ecdysozoa</taxon>
        <taxon>Arthropoda</taxon>
        <taxon>Hexapoda</taxon>
        <taxon>Insecta</taxon>
        <taxon>Pterygota</taxon>
        <taxon>Neoptera</taxon>
        <taxon>Endopterygota</taxon>
        <taxon>Hymenoptera</taxon>
        <taxon>Apocrita</taxon>
        <taxon>Aculeata</taxon>
        <taxon>Formicoidea</taxon>
        <taxon>Formicidae</taxon>
        <taxon>Formicinae</taxon>
        <taxon>Lasius</taxon>
        <taxon>Lasius</taxon>
    </lineage>
</organism>
<feature type="compositionally biased region" description="Basic and acidic residues" evidence="5">
    <location>
        <begin position="153"/>
        <end position="168"/>
    </location>
</feature>
<comment type="caution">
    <text evidence="6">The sequence shown here is derived from an EMBL/GenBank/DDBJ whole genome shotgun (WGS) entry which is preliminary data.</text>
</comment>
<dbReference type="PANTHER" id="PTHR13408:SF0">
    <property type="entry name" value="DNA-DIRECTED RNA POLYMERASE III SUBUNIT RPC4"/>
    <property type="match status" value="1"/>
</dbReference>
<proteinExistence type="predicted"/>
<feature type="compositionally biased region" description="Polar residues" evidence="5">
    <location>
        <begin position="96"/>
        <end position="106"/>
    </location>
</feature>
<evidence type="ECO:0000256" key="1">
    <source>
        <dbReference type="ARBA" id="ARBA00004123"/>
    </source>
</evidence>
<evidence type="ECO:0000313" key="7">
    <source>
        <dbReference type="Proteomes" id="UP000036403"/>
    </source>
</evidence>
<feature type="region of interest" description="Disordered" evidence="5">
    <location>
        <begin position="146"/>
        <end position="174"/>
    </location>
</feature>
<evidence type="ECO:0000256" key="5">
    <source>
        <dbReference type="SAM" id="MobiDB-lite"/>
    </source>
</evidence>
<dbReference type="Proteomes" id="UP000036403">
    <property type="component" value="Unassembled WGS sequence"/>
</dbReference>
<comment type="subcellular location">
    <subcellularLocation>
        <location evidence="1">Nucleus</location>
    </subcellularLocation>
</comment>
<evidence type="ECO:0000256" key="2">
    <source>
        <dbReference type="ARBA" id="ARBA00022478"/>
    </source>
</evidence>
<dbReference type="EMBL" id="LBMM01015968">
    <property type="protein sequence ID" value="KMQ84604.1"/>
    <property type="molecule type" value="Genomic_DNA"/>
</dbReference>
<reference evidence="6 7" key="1">
    <citation type="submission" date="2015-04" db="EMBL/GenBank/DDBJ databases">
        <title>Lasius niger genome sequencing.</title>
        <authorList>
            <person name="Konorov E.A."/>
            <person name="Nikitin M.A."/>
            <person name="Kirill M.V."/>
            <person name="Chang P."/>
        </authorList>
    </citation>
    <scope>NUCLEOTIDE SEQUENCE [LARGE SCALE GENOMIC DNA]</scope>
    <source>
        <tissue evidence="6">Whole</tissue>
    </source>
</reference>
<feature type="region of interest" description="Disordered" evidence="5">
    <location>
        <begin position="1"/>
        <end position="125"/>
    </location>
</feature>
<dbReference type="GO" id="GO:0003677">
    <property type="term" value="F:DNA binding"/>
    <property type="evidence" value="ECO:0007669"/>
    <property type="project" value="InterPro"/>
</dbReference>
<gene>
    <name evidence="6" type="ORF">RF55_17479</name>
</gene>
<protein>
    <submittedName>
        <fullName evidence="6">Dna-directed rna polymerase iii subunit rpc4-like protein</fullName>
    </submittedName>
</protein>
<feature type="region of interest" description="Disordered" evidence="5">
    <location>
        <begin position="228"/>
        <end position="250"/>
    </location>
</feature>
<evidence type="ECO:0000256" key="4">
    <source>
        <dbReference type="ARBA" id="ARBA00023242"/>
    </source>
</evidence>
<dbReference type="GO" id="GO:0042797">
    <property type="term" value="P:tRNA transcription by RNA polymerase III"/>
    <property type="evidence" value="ECO:0007669"/>
    <property type="project" value="TreeGrafter"/>
</dbReference>
<feature type="compositionally biased region" description="Basic and acidic residues" evidence="5">
    <location>
        <begin position="115"/>
        <end position="125"/>
    </location>
</feature>
<keyword evidence="7" id="KW-1185">Reference proteome</keyword>
<dbReference type="GO" id="GO:0005666">
    <property type="term" value="C:RNA polymerase III complex"/>
    <property type="evidence" value="ECO:0007669"/>
    <property type="project" value="InterPro"/>
</dbReference>
<evidence type="ECO:0000313" key="6">
    <source>
        <dbReference type="EMBL" id="KMQ84604.1"/>
    </source>
</evidence>
<dbReference type="InterPro" id="IPR007811">
    <property type="entry name" value="RPC4"/>
</dbReference>
<dbReference type="Pfam" id="PF05132">
    <property type="entry name" value="RNA_pol_Rpc4"/>
    <property type="match status" value="1"/>
</dbReference>
<dbReference type="PANTHER" id="PTHR13408">
    <property type="entry name" value="DNA-DIRECTED RNA POLYMERASE III"/>
    <property type="match status" value="1"/>
</dbReference>
<accession>A0A0J7K2T4</accession>
<keyword evidence="2 6" id="KW-0240">DNA-directed RNA polymerase</keyword>
<evidence type="ECO:0000256" key="3">
    <source>
        <dbReference type="ARBA" id="ARBA00023163"/>
    </source>
</evidence>
<dbReference type="STRING" id="67767.A0A0J7K2T4"/>
<name>A0A0J7K2T4_LASNI</name>
<dbReference type="PaxDb" id="67767-A0A0J7K2T4"/>